<keyword evidence="2" id="KW-0732">Signal</keyword>
<dbReference type="EMBL" id="VBUU01000001">
    <property type="protein sequence ID" value="TLG17863.1"/>
    <property type="molecule type" value="Genomic_DNA"/>
</dbReference>
<dbReference type="Proteomes" id="UP000308349">
    <property type="component" value="Unassembled WGS sequence"/>
</dbReference>
<feature type="signal peptide" evidence="2">
    <location>
        <begin position="1"/>
        <end position="19"/>
    </location>
</feature>
<dbReference type="AlphaFoldDB" id="A0A5R8PKV2"/>
<feature type="region of interest" description="Disordered" evidence="1">
    <location>
        <begin position="163"/>
        <end position="182"/>
    </location>
</feature>
<sequence length="242" mass="26298">MIKPACALLAAASVATLTACSPETDEPVAQWSISFKWTAGPDIDLDDTWSRIVRAAIESNTVAEYFGPEYGYPGWIDLPDAIDPTVATQESPVGATGTAYLHLVKWKSPSGATGAVVCKDMTQTAKVTDGRYPLPDPNNPHETFEAVKVNVGEEPRPVHAVRDFSPVEVPPGPEIPGPPGRAARPDSNVFLFPVSVYYPHGGDQYRDVCESWDRWRSVPTAPQRDETTPPTIEPYSPGWPVK</sequence>
<evidence type="ECO:0008006" key="5">
    <source>
        <dbReference type="Google" id="ProtNLM"/>
    </source>
</evidence>
<proteinExistence type="predicted"/>
<name>A0A5R8PKV2_9NOCA</name>
<reference evidence="3 4" key="1">
    <citation type="submission" date="2019-05" db="EMBL/GenBank/DDBJ databases">
        <title>Genomes sequences of two Nocardia cyriacigeorgica environmental isolates, type strains Nocardia asteroides ATCC 19247 and Nocardia cyriacigeorgica DSM 44484.</title>
        <authorList>
            <person name="Vautrin F."/>
            <person name="Bergeron E."/>
            <person name="Dubost A."/>
            <person name="Abrouk D."/>
            <person name="Rodriguez Nava V."/>
            <person name="Pujic P."/>
        </authorList>
    </citation>
    <scope>NUCLEOTIDE SEQUENCE [LARGE SCALE GENOMIC DNA]</scope>
    <source>
        <strain evidence="3 4">EML 1456</strain>
    </source>
</reference>
<comment type="caution">
    <text evidence="3">The sequence shown here is derived from an EMBL/GenBank/DDBJ whole genome shotgun (WGS) entry which is preliminary data.</text>
</comment>
<evidence type="ECO:0000313" key="4">
    <source>
        <dbReference type="Proteomes" id="UP000308349"/>
    </source>
</evidence>
<evidence type="ECO:0000256" key="1">
    <source>
        <dbReference type="SAM" id="MobiDB-lite"/>
    </source>
</evidence>
<accession>A0A5R8PKV2</accession>
<feature type="chain" id="PRO_5039297675" description="Lipoprotein" evidence="2">
    <location>
        <begin position="20"/>
        <end position="242"/>
    </location>
</feature>
<gene>
    <name evidence="3" type="ORF">FEK35_01610</name>
</gene>
<dbReference type="RefSeq" id="WP_138454631.1">
    <property type="nucleotide sequence ID" value="NZ_VBUU01000001.1"/>
</dbReference>
<feature type="compositionally biased region" description="Pro residues" evidence="1">
    <location>
        <begin position="168"/>
        <end position="179"/>
    </location>
</feature>
<evidence type="ECO:0000313" key="3">
    <source>
        <dbReference type="EMBL" id="TLG17863.1"/>
    </source>
</evidence>
<evidence type="ECO:0000256" key="2">
    <source>
        <dbReference type="SAM" id="SignalP"/>
    </source>
</evidence>
<organism evidence="3 4">
    <name type="scientific">Nocardia cyriacigeorgica</name>
    <dbReference type="NCBI Taxonomy" id="135487"/>
    <lineage>
        <taxon>Bacteria</taxon>
        <taxon>Bacillati</taxon>
        <taxon>Actinomycetota</taxon>
        <taxon>Actinomycetes</taxon>
        <taxon>Mycobacteriales</taxon>
        <taxon>Nocardiaceae</taxon>
        <taxon>Nocardia</taxon>
    </lineage>
</organism>
<dbReference type="OrthoDB" id="4579707at2"/>
<feature type="region of interest" description="Disordered" evidence="1">
    <location>
        <begin position="219"/>
        <end position="242"/>
    </location>
</feature>
<dbReference type="PROSITE" id="PS51257">
    <property type="entry name" value="PROKAR_LIPOPROTEIN"/>
    <property type="match status" value="1"/>
</dbReference>
<protein>
    <recommendedName>
        <fullName evidence="5">Lipoprotein</fullName>
    </recommendedName>
</protein>